<dbReference type="GO" id="GO:0034045">
    <property type="term" value="C:phagophore assembly site membrane"/>
    <property type="evidence" value="ECO:0007669"/>
    <property type="project" value="TreeGrafter"/>
</dbReference>
<evidence type="ECO:0000256" key="3">
    <source>
        <dbReference type="ARBA" id="ARBA00022777"/>
    </source>
</evidence>
<organism evidence="6 7">
    <name type="scientific">Paramuricea clavata</name>
    <name type="common">Red gorgonian</name>
    <name type="synonym">Violescent sea-whip</name>
    <dbReference type="NCBI Taxonomy" id="317549"/>
    <lineage>
        <taxon>Eukaryota</taxon>
        <taxon>Metazoa</taxon>
        <taxon>Cnidaria</taxon>
        <taxon>Anthozoa</taxon>
        <taxon>Octocorallia</taxon>
        <taxon>Malacalcyonacea</taxon>
        <taxon>Plexauridae</taxon>
        <taxon>Paramuricea</taxon>
    </lineage>
</organism>
<dbReference type="GO" id="GO:0004674">
    <property type="term" value="F:protein serine/threonine kinase activity"/>
    <property type="evidence" value="ECO:0007669"/>
    <property type="project" value="UniProtKB-KW"/>
</dbReference>
<dbReference type="PROSITE" id="PS50011">
    <property type="entry name" value="PROTEIN_KINASE_DOM"/>
    <property type="match status" value="1"/>
</dbReference>
<accession>A0A7D9DRU6</accession>
<evidence type="ECO:0000256" key="1">
    <source>
        <dbReference type="ARBA" id="ARBA00022679"/>
    </source>
</evidence>
<dbReference type="PROSITE" id="PS00108">
    <property type="entry name" value="PROTEIN_KINASE_ST"/>
    <property type="match status" value="1"/>
</dbReference>
<dbReference type="SUPFAM" id="SSF56112">
    <property type="entry name" value="Protein kinase-like (PK-like)"/>
    <property type="match status" value="1"/>
</dbReference>
<evidence type="ECO:0000313" key="6">
    <source>
        <dbReference type="EMBL" id="CAB3991870.1"/>
    </source>
</evidence>
<keyword evidence="2 5" id="KW-0547">Nucleotide-binding</keyword>
<sequence>MEGSFKLPKLVPKQKKDLELPRFDWASIAKQKKLGSGSFGSVYLAKHAGTAQNVVVKKLKSVSIDSQTRFVEEAKILNSVKGHRNISKFLGFCSEPHSIMMQYSRFDFGFFGVEKSVSSLADFLQFVDTEFEFSSVANLLPVCVKDILAGLDYLHNHNIAHRDLKPGNILVCNQHLDDVAGDDKAMAKAYEECPIVCQLTDFGLSRSVDIQTNHEDLKRADMWSLGLVMHIMINPDLGSPYRAELEQSSAPDIHMALKDLLTKHRLPQHGAKYEQLRITSWWQLEDIFNRCANFDAMARPSTAEMLCLINKSLVNYLTPPPNDLVLTTRLHRKYPKDGQLQISPTISSVYLHVSSYCARAALPDFTPALCYLPNDLAPFLHKEHYDLMYAKLGLRFAQNL</sequence>
<dbReference type="GO" id="GO:0005776">
    <property type="term" value="C:autophagosome"/>
    <property type="evidence" value="ECO:0007669"/>
    <property type="project" value="TreeGrafter"/>
</dbReference>
<dbReference type="Gene3D" id="1.10.510.10">
    <property type="entry name" value="Transferase(Phosphotransferase) domain 1"/>
    <property type="match status" value="1"/>
</dbReference>
<dbReference type="AlphaFoldDB" id="A0A7D9DRU6"/>
<dbReference type="SMART" id="SM00220">
    <property type="entry name" value="S_TKc"/>
    <property type="match status" value="1"/>
</dbReference>
<proteinExistence type="inferred from homology"/>
<name>A0A7D9DRU6_PARCT</name>
<keyword evidence="3 6" id="KW-0418">Kinase</keyword>
<reference evidence="6" key="1">
    <citation type="submission" date="2020-04" db="EMBL/GenBank/DDBJ databases">
        <authorList>
            <person name="Alioto T."/>
            <person name="Alioto T."/>
            <person name="Gomez Garrido J."/>
        </authorList>
    </citation>
    <scope>NUCLEOTIDE SEQUENCE</scope>
    <source>
        <strain evidence="6">A484AB</strain>
    </source>
</reference>
<dbReference type="GO" id="GO:0034727">
    <property type="term" value="P:piecemeal microautophagy of the nucleus"/>
    <property type="evidence" value="ECO:0007669"/>
    <property type="project" value="TreeGrafter"/>
</dbReference>
<comment type="similarity">
    <text evidence="5">Belongs to the protein kinase superfamily.</text>
</comment>
<evidence type="ECO:0000256" key="2">
    <source>
        <dbReference type="ARBA" id="ARBA00022741"/>
    </source>
</evidence>
<keyword evidence="1" id="KW-0808">Transferase</keyword>
<keyword evidence="5" id="KW-0723">Serine/threonine-protein kinase</keyword>
<dbReference type="GO" id="GO:0000045">
    <property type="term" value="P:autophagosome assembly"/>
    <property type="evidence" value="ECO:0007669"/>
    <property type="project" value="TreeGrafter"/>
</dbReference>
<dbReference type="EMBL" id="CACRXK020001932">
    <property type="protein sequence ID" value="CAB3991870.1"/>
    <property type="molecule type" value="Genomic_DNA"/>
</dbReference>
<dbReference type="PROSITE" id="PS00107">
    <property type="entry name" value="PROTEIN_KINASE_ATP"/>
    <property type="match status" value="1"/>
</dbReference>
<evidence type="ECO:0000313" key="7">
    <source>
        <dbReference type="Proteomes" id="UP001152795"/>
    </source>
</evidence>
<gene>
    <name evidence="6" type="ORF">PACLA_8A024739</name>
</gene>
<comment type="caution">
    <text evidence="6">The sequence shown here is derived from an EMBL/GenBank/DDBJ whole genome shotgun (WGS) entry which is preliminary data.</text>
</comment>
<dbReference type="GO" id="GO:0005524">
    <property type="term" value="F:ATP binding"/>
    <property type="evidence" value="ECO:0007669"/>
    <property type="project" value="UniProtKB-UniRule"/>
</dbReference>
<protein>
    <submittedName>
        <fullName evidence="6">Tyrosine kinase</fullName>
    </submittedName>
</protein>
<keyword evidence="7" id="KW-1185">Reference proteome</keyword>
<dbReference type="GO" id="GO:0061709">
    <property type="term" value="P:reticulophagy"/>
    <property type="evidence" value="ECO:0007669"/>
    <property type="project" value="TreeGrafter"/>
</dbReference>
<dbReference type="GO" id="GO:0042594">
    <property type="term" value="P:response to starvation"/>
    <property type="evidence" value="ECO:0007669"/>
    <property type="project" value="TreeGrafter"/>
</dbReference>
<dbReference type="InterPro" id="IPR017441">
    <property type="entry name" value="Protein_kinase_ATP_BS"/>
</dbReference>
<keyword evidence="4 5" id="KW-0067">ATP-binding</keyword>
<dbReference type="GO" id="GO:0010506">
    <property type="term" value="P:regulation of autophagy"/>
    <property type="evidence" value="ECO:0007669"/>
    <property type="project" value="InterPro"/>
</dbReference>
<dbReference type="Gene3D" id="3.30.200.20">
    <property type="entry name" value="Phosphorylase Kinase, domain 1"/>
    <property type="match status" value="1"/>
</dbReference>
<dbReference type="GO" id="GO:0000422">
    <property type="term" value="P:autophagy of mitochondrion"/>
    <property type="evidence" value="ECO:0007669"/>
    <property type="project" value="TreeGrafter"/>
</dbReference>
<dbReference type="InterPro" id="IPR011009">
    <property type="entry name" value="Kinase-like_dom_sf"/>
</dbReference>
<dbReference type="OrthoDB" id="6106497at2759"/>
<dbReference type="InterPro" id="IPR008271">
    <property type="entry name" value="Ser/Thr_kinase_AS"/>
</dbReference>
<dbReference type="PANTHER" id="PTHR24348:SF22">
    <property type="entry name" value="NON-SPECIFIC SERINE_THREONINE PROTEIN KINASE"/>
    <property type="match status" value="1"/>
</dbReference>
<dbReference type="CDD" id="cd00180">
    <property type="entry name" value="PKc"/>
    <property type="match status" value="1"/>
</dbReference>
<evidence type="ECO:0000256" key="4">
    <source>
        <dbReference type="ARBA" id="ARBA00022840"/>
    </source>
</evidence>
<dbReference type="InterPro" id="IPR000719">
    <property type="entry name" value="Prot_kinase_dom"/>
</dbReference>
<evidence type="ECO:0000256" key="5">
    <source>
        <dbReference type="RuleBase" id="RU000304"/>
    </source>
</evidence>
<dbReference type="PANTHER" id="PTHR24348">
    <property type="entry name" value="SERINE/THREONINE-PROTEIN KINASE UNC-51-RELATED"/>
    <property type="match status" value="1"/>
</dbReference>
<dbReference type="Pfam" id="PF00069">
    <property type="entry name" value="Pkinase"/>
    <property type="match status" value="1"/>
</dbReference>
<dbReference type="GO" id="GO:0005829">
    <property type="term" value="C:cytosol"/>
    <property type="evidence" value="ECO:0007669"/>
    <property type="project" value="TreeGrafter"/>
</dbReference>
<dbReference type="Proteomes" id="UP001152795">
    <property type="component" value="Unassembled WGS sequence"/>
</dbReference>
<dbReference type="InterPro" id="IPR045269">
    <property type="entry name" value="Atg1-like"/>
</dbReference>